<organism evidence="1 2">
    <name type="scientific">Rhipicephalus sanguineus</name>
    <name type="common">Brown dog tick</name>
    <name type="synonym">Ixodes sanguineus</name>
    <dbReference type="NCBI Taxonomy" id="34632"/>
    <lineage>
        <taxon>Eukaryota</taxon>
        <taxon>Metazoa</taxon>
        <taxon>Ecdysozoa</taxon>
        <taxon>Arthropoda</taxon>
        <taxon>Chelicerata</taxon>
        <taxon>Arachnida</taxon>
        <taxon>Acari</taxon>
        <taxon>Parasitiformes</taxon>
        <taxon>Ixodida</taxon>
        <taxon>Ixodoidea</taxon>
        <taxon>Ixodidae</taxon>
        <taxon>Rhipicephalinae</taxon>
        <taxon>Rhipicephalus</taxon>
        <taxon>Rhipicephalus</taxon>
    </lineage>
</organism>
<reference evidence="1" key="1">
    <citation type="journal article" date="2020" name="Cell">
        <title>Large-Scale Comparative Analyses of Tick Genomes Elucidate Their Genetic Diversity and Vector Capacities.</title>
        <authorList>
            <consortium name="Tick Genome and Microbiome Consortium (TIGMIC)"/>
            <person name="Jia N."/>
            <person name="Wang J."/>
            <person name="Shi W."/>
            <person name="Du L."/>
            <person name="Sun Y."/>
            <person name="Zhan W."/>
            <person name="Jiang J.F."/>
            <person name="Wang Q."/>
            <person name="Zhang B."/>
            <person name="Ji P."/>
            <person name="Bell-Sakyi L."/>
            <person name="Cui X.M."/>
            <person name="Yuan T.T."/>
            <person name="Jiang B.G."/>
            <person name="Yang W.F."/>
            <person name="Lam T.T."/>
            <person name="Chang Q.C."/>
            <person name="Ding S.J."/>
            <person name="Wang X.J."/>
            <person name="Zhu J.G."/>
            <person name="Ruan X.D."/>
            <person name="Zhao L."/>
            <person name="Wei J.T."/>
            <person name="Ye R.Z."/>
            <person name="Que T.C."/>
            <person name="Du C.H."/>
            <person name="Zhou Y.H."/>
            <person name="Cheng J.X."/>
            <person name="Dai P.F."/>
            <person name="Guo W.B."/>
            <person name="Han X.H."/>
            <person name="Huang E.J."/>
            <person name="Li L.F."/>
            <person name="Wei W."/>
            <person name="Gao Y.C."/>
            <person name="Liu J.Z."/>
            <person name="Shao H.Z."/>
            <person name="Wang X."/>
            <person name="Wang C.C."/>
            <person name="Yang T.C."/>
            <person name="Huo Q.B."/>
            <person name="Li W."/>
            <person name="Chen H.Y."/>
            <person name="Chen S.E."/>
            <person name="Zhou L.G."/>
            <person name="Ni X.B."/>
            <person name="Tian J.H."/>
            <person name="Sheng Y."/>
            <person name="Liu T."/>
            <person name="Pan Y.S."/>
            <person name="Xia L.Y."/>
            <person name="Li J."/>
            <person name="Zhao F."/>
            <person name="Cao W.C."/>
        </authorList>
    </citation>
    <scope>NUCLEOTIDE SEQUENCE</scope>
    <source>
        <strain evidence="1">Rsan-2018</strain>
    </source>
</reference>
<keyword evidence="2" id="KW-1185">Reference proteome</keyword>
<dbReference type="EMBL" id="JABSTV010001247">
    <property type="protein sequence ID" value="KAH7971604.1"/>
    <property type="molecule type" value="Genomic_DNA"/>
</dbReference>
<dbReference type="VEuPathDB" id="VectorBase:RSAN_036796"/>
<accession>A0A9D4QA79</accession>
<comment type="caution">
    <text evidence="1">The sequence shown here is derived from an EMBL/GenBank/DDBJ whole genome shotgun (WGS) entry which is preliminary data.</text>
</comment>
<evidence type="ECO:0008006" key="3">
    <source>
        <dbReference type="Google" id="ProtNLM"/>
    </source>
</evidence>
<name>A0A9D4QA79_RHISA</name>
<proteinExistence type="predicted"/>
<sequence>MARTAERLHQLTGTGDPLCSHCAIPETLEHILLQCAQYAEDCRVLVRAYRDQGLAATSVDELLFPRAHSTAVGRAMRSLIVFFTSCALSGRLLQRRTPWKQPLRGSSVITM</sequence>
<gene>
    <name evidence="1" type="ORF">HPB52_000524</name>
</gene>
<evidence type="ECO:0000313" key="1">
    <source>
        <dbReference type="EMBL" id="KAH7971604.1"/>
    </source>
</evidence>
<dbReference type="Proteomes" id="UP000821837">
    <property type="component" value="Chromosome 11"/>
</dbReference>
<evidence type="ECO:0000313" key="2">
    <source>
        <dbReference type="Proteomes" id="UP000821837"/>
    </source>
</evidence>
<dbReference type="AlphaFoldDB" id="A0A9D4QA79"/>
<reference evidence="1" key="2">
    <citation type="submission" date="2021-09" db="EMBL/GenBank/DDBJ databases">
        <authorList>
            <person name="Jia N."/>
            <person name="Wang J."/>
            <person name="Shi W."/>
            <person name="Du L."/>
            <person name="Sun Y."/>
            <person name="Zhan W."/>
            <person name="Jiang J."/>
            <person name="Wang Q."/>
            <person name="Zhang B."/>
            <person name="Ji P."/>
            <person name="Sakyi L.B."/>
            <person name="Cui X."/>
            <person name="Yuan T."/>
            <person name="Jiang B."/>
            <person name="Yang W."/>
            <person name="Lam T.T.-Y."/>
            <person name="Chang Q."/>
            <person name="Ding S."/>
            <person name="Wang X."/>
            <person name="Zhu J."/>
            <person name="Ruan X."/>
            <person name="Zhao L."/>
            <person name="Wei J."/>
            <person name="Que T."/>
            <person name="Du C."/>
            <person name="Cheng J."/>
            <person name="Dai P."/>
            <person name="Han X."/>
            <person name="Huang E."/>
            <person name="Gao Y."/>
            <person name="Liu J."/>
            <person name="Shao H."/>
            <person name="Ye R."/>
            <person name="Li L."/>
            <person name="Wei W."/>
            <person name="Wang X."/>
            <person name="Wang C."/>
            <person name="Huo Q."/>
            <person name="Li W."/>
            <person name="Guo W."/>
            <person name="Chen H."/>
            <person name="Chen S."/>
            <person name="Zhou L."/>
            <person name="Zhou L."/>
            <person name="Ni X."/>
            <person name="Tian J."/>
            <person name="Zhou Y."/>
            <person name="Sheng Y."/>
            <person name="Liu T."/>
            <person name="Pan Y."/>
            <person name="Xia L."/>
            <person name="Li J."/>
            <person name="Zhao F."/>
            <person name="Cao W."/>
        </authorList>
    </citation>
    <scope>NUCLEOTIDE SEQUENCE</scope>
    <source>
        <strain evidence="1">Rsan-2018</strain>
        <tissue evidence="1">Larvae</tissue>
    </source>
</reference>
<protein>
    <recommendedName>
        <fullName evidence="3">Tick transposon</fullName>
    </recommendedName>
</protein>